<evidence type="ECO:0008006" key="4">
    <source>
        <dbReference type="Google" id="ProtNLM"/>
    </source>
</evidence>
<feature type="compositionally biased region" description="Pro residues" evidence="1">
    <location>
        <begin position="20"/>
        <end position="40"/>
    </location>
</feature>
<evidence type="ECO:0000313" key="3">
    <source>
        <dbReference type="Proteomes" id="UP001285263"/>
    </source>
</evidence>
<dbReference type="RefSeq" id="WP_320421227.1">
    <property type="nucleotide sequence ID" value="NZ_JAXCLA010000001.1"/>
</dbReference>
<feature type="region of interest" description="Disordered" evidence="1">
    <location>
        <begin position="17"/>
        <end position="40"/>
    </location>
</feature>
<keyword evidence="3" id="KW-1185">Reference proteome</keyword>
<proteinExistence type="predicted"/>
<dbReference type="Proteomes" id="UP001285263">
    <property type="component" value="Unassembled WGS sequence"/>
</dbReference>
<accession>A0ABU5DDM7</accession>
<sequence>MPSELAIAALEQAEADPFALPLPAPPPPPAAAAPPPLAPAPTAPPLSYRYLGQFTDPQGKPKVYIANANKDVLIEVGTELDEGYRVVAITTDEIRLVYPPLQQKASIQIPLAKTVQ</sequence>
<evidence type="ECO:0000313" key="2">
    <source>
        <dbReference type="EMBL" id="MDY0743354.1"/>
    </source>
</evidence>
<comment type="caution">
    <text evidence="2">The sequence shown here is derived from an EMBL/GenBank/DDBJ whole genome shotgun (WGS) entry which is preliminary data.</text>
</comment>
<protein>
    <recommendedName>
        <fullName evidence="4">Type II secretion system protein GspC N-terminal domain-containing protein</fullName>
    </recommendedName>
</protein>
<gene>
    <name evidence="2" type="ORF">SNE35_02495</name>
</gene>
<organism evidence="2 3">
    <name type="scientific">Roseateles agri</name>
    <dbReference type="NCBI Taxonomy" id="3098619"/>
    <lineage>
        <taxon>Bacteria</taxon>
        <taxon>Pseudomonadati</taxon>
        <taxon>Pseudomonadota</taxon>
        <taxon>Betaproteobacteria</taxon>
        <taxon>Burkholderiales</taxon>
        <taxon>Sphaerotilaceae</taxon>
        <taxon>Roseateles</taxon>
    </lineage>
</organism>
<reference evidence="2 3" key="1">
    <citation type="submission" date="2023-11" db="EMBL/GenBank/DDBJ databases">
        <title>Paucibacter sp. nov., isolated from fresh soil in Korea.</title>
        <authorList>
            <person name="Le N.T.T."/>
        </authorList>
    </citation>
    <scope>NUCLEOTIDE SEQUENCE [LARGE SCALE GENOMIC DNA]</scope>
    <source>
        <strain evidence="2 3">R3-3</strain>
    </source>
</reference>
<name>A0ABU5DDM7_9BURK</name>
<dbReference type="EMBL" id="JAXCLA010000001">
    <property type="protein sequence ID" value="MDY0743354.1"/>
    <property type="molecule type" value="Genomic_DNA"/>
</dbReference>
<evidence type="ECO:0000256" key="1">
    <source>
        <dbReference type="SAM" id="MobiDB-lite"/>
    </source>
</evidence>